<feature type="compositionally biased region" description="Low complexity" evidence="1">
    <location>
        <begin position="23"/>
        <end position="32"/>
    </location>
</feature>
<accession>A0ABQ9IJB5</accession>
<evidence type="ECO:0000256" key="1">
    <source>
        <dbReference type="SAM" id="MobiDB-lite"/>
    </source>
</evidence>
<proteinExistence type="predicted"/>
<evidence type="ECO:0000313" key="3">
    <source>
        <dbReference type="Proteomes" id="UP001159363"/>
    </source>
</evidence>
<evidence type="ECO:0000313" key="2">
    <source>
        <dbReference type="EMBL" id="KAJ8896775.1"/>
    </source>
</evidence>
<protein>
    <submittedName>
        <fullName evidence="2">Uncharacterized protein</fullName>
    </submittedName>
</protein>
<reference evidence="2 3" key="1">
    <citation type="submission" date="2023-02" db="EMBL/GenBank/DDBJ databases">
        <title>LHISI_Scaffold_Assembly.</title>
        <authorList>
            <person name="Stuart O.P."/>
            <person name="Cleave R."/>
            <person name="Magrath M.J.L."/>
            <person name="Mikheyev A.S."/>
        </authorList>
    </citation>
    <scope>NUCLEOTIDE SEQUENCE [LARGE SCALE GENOMIC DNA]</scope>
    <source>
        <strain evidence="2">Daus_M_001</strain>
        <tissue evidence="2">Leg muscle</tissue>
    </source>
</reference>
<feature type="region of interest" description="Disordered" evidence="1">
    <location>
        <begin position="1"/>
        <end position="37"/>
    </location>
</feature>
<comment type="caution">
    <text evidence="2">The sequence shown here is derived from an EMBL/GenBank/DDBJ whole genome shotgun (WGS) entry which is preliminary data.</text>
</comment>
<keyword evidence="3" id="KW-1185">Reference proteome</keyword>
<sequence>MNEPEVPSMLSSSQGNDNEFDSTDSISTSTSSVAPELNDATLTTSCLDFGHLISDWSVVASLTDEEKYQWLKNSWVPSSDFKFPMNAEGKKNQSFQRN</sequence>
<name>A0ABQ9IJB5_9NEOP</name>
<organism evidence="2 3">
    <name type="scientific">Dryococelus australis</name>
    <dbReference type="NCBI Taxonomy" id="614101"/>
    <lineage>
        <taxon>Eukaryota</taxon>
        <taxon>Metazoa</taxon>
        <taxon>Ecdysozoa</taxon>
        <taxon>Arthropoda</taxon>
        <taxon>Hexapoda</taxon>
        <taxon>Insecta</taxon>
        <taxon>Pterygota</taxon>
        <taxon>Neoptera</taxon>
        <taxon>Polyneoptera</taxon>
        <taxon>Phasmatodea</taxon>
        <taxon>Verophasmatodea</taxon>
        <taxon>Anareolatae</taxon>
        <taxon>Phasmatidae</taxon>
        <taxon>Eurycanthinae</taxon>
        <taxon>Dryococelus</taxon>
    </lineage>
</organism>
<dbReference type="EMBL" id="JARBHB010000001">
    <property type="protein sequence ID" value="KAJ8896775.1"/>
    <property type="molecule type" value="Genomic_DNA"/>
</dbReference>
<gene>
    <name evidence="2" type="ORF">PR048_002120</name>
</gene>
<dbReference type="Proteomes" id="UP001159363">
    <property type="component" value="Chromosome 1"/>
</dbReference>